<keyword evidence="3" id="KW-0812">Transmembrane</keyword>
<evidence type="ECO:0000256" key="1">
    <source>
        <dbReference type="ARBA" id="ARBA00004141"/>
    </source>
</evidence>
<comment type="similarity">
    <text evidence="2">Belongs to the TspO/BZRP family.</text>
</comment>
<name>A0A251XYK1_CLAMM</name>
<comment type="caution">
    <text evidence="6">The sequence shown here is derived from an EMBL/GenBank/DDBJ whole genome shotgun (WGS) entry which is preliminary data.</text>
</comment>
<dbReference type="AlphaFoldDB" id="A0A251XYK1"/>
<evidence type="ECO:0000313" key="6">
    <source>
        <dbReference type="EMBL" id="OUE00366.1"/>
    </source>
</evidence>
<dbReference type="Gene3D" id="1.20.1260.100">
    <property type="entry name" value="TspO/MBR protein"/>
    <property type="match status" value="1"/>
</dbReference>
<keyword evidence="7" id="KW-1185">Reference proteome</keyword>
<dbReference type="Proteomes" id="UP000195062">
    <property type="component" value="Unassembled WGS sequence"/>
</dbReference>
<protein>
    <recommendedName>
        <fullName evidence="8">Tryptophan-rich sensory protein</fullName>
    </recommendedName>
</protein>
<dbReference type="PANTHER" id="PTHR33802">
    <property type="entry name" value="SI:CH211-161H7.5-RELATED"/>
    <property type="match status" value="1"/>
</dbReference>
<evidence type="ECO:0000256" key="5">
    <source>
        <dbReference type="ARBA" id="ARBA00023136"/>
    </source>
</evidence>
<dbReference type="InterPro" id="IPR038330">
    <property type="entry name" value="TspO/MBR-related_sf"/>
</dbReference>
<evidence type="ECO:0008006" key="8">
    <source>
        <dbReference type="Google" id="ProtNLM"/>
    </source>
</evidence>
<keyword evidence="5" id="KW-0472">Membrane</keyword>
<dbReference type="PANTHER" id="PTHR33802:SF1">
    <property type="entry name" value="XK-RELATED PROTEIN"/>
    <property type="match status" value="1"/>
</dbReference>
<gene>
    <name evidence="6" type="ORF">CMMCAS07_18350</name>
</gene>
<evidence type="ECO:0000256" key="4">
    <source>
        <dbReference type="ARBA" id="ARBA00022989"/>
    </source>
</evidence>
<evidence type="ECO:0000256" key="3">
    <source>
        <dbReference type="ARBA" id="ARBA00022692"/>
    </source>
</evidence>
<evidence type="ECO:0000256" key="2">
    <source>
        <dbReference type="ARBA" id="ARBA00007524"/>
    </source>
</evidence>
<evidence type="ECO:0000313" key="7">
    <source>
        <dbReference type="Proteomes" id="UP000195062"/>
    </source>
</evidence>
<organism evidence="6 7">
    <name type="scientific">Clavibacter michiganensis subsp. michiganensis</name>
    <dbReference type="NCBI Taxonomy" id="33013"/>
    <lineage>
        <taxon>Bacteria</taxon>
        <taxon>Bacillati</taxon>
        <taxon>Actinomycetota</taxon>
        <taxon>Actinomycetes</taxon>
        <taxon>Micrococcales</taxon>
        <taxon>Microbacteriaceae</taxon>
        <taxon>Clavibacter</taxon>
    </lineage>
</organism>
<dbReference type="RefSeq" id="WP_086506603.1">
    <property type="nucleotide sequence ID" value="NZ_CP076349.1"/>
</dbReference>
<proteinExistence type="inferred from homology"/>
<dbReference type="Pfam" id="PF03073">
    <property type="entry name" value="TspO_MBR"/>
    <property type="match status" value="1"/>
</dbReference>
<reference evidence="6 7" key="1">
    <citation type="submission" date="2016-08" db="EMBL/GenBank/DDBJ databases">
        <title>Genome sequence of Clavibacter michiganensis subsp. michiganensis strain CASJ007.</title>
        <authorList>
            <person name="Thapa S.P."/>
            <person name="Coaker G."/>
        </authorList>
    </citation>
    <scope>NUCLEOTIDE SEQUENCE [LARGE SCALE GENOMIC DNA]</scope>
    <source>
        <strain evidence="6">CASJ007</strain>
    </source>
</reference>
<dbReference type="InterPro" id="IPR004307">
    <property type="entry name" value="TspO_MBR"/>
</dbReference>
<keyword evidence="4" id="KW-1133">Transmembrane helix</keyword>
<dbReference type="GO" id="GO:0016020">
    <property type="term" value="C:membrane"/>
    <property type="evidence" value="ECO:0007669"/>
    <property type="project" value="UniProtKB-SubCell"/>
</dbReference>
<dbReference type="EMBL" id="MDHH01000008">
    <property type="protein sequence ID" value="OUE00366.1"/>
    <property type="molecule type" value="Genomic_DNA"/>
</dbReference>
<sequence>MGTVKDIVRQIVVISSMAFAVIGSAFGSGAFSDQSIQNASSGALSASYTPVAPAGPAFSIWSVVYLGLIAYTVWQALPAQRADERQRRVGYPVAVTLVLNAVWILTAQAGFLVLSGVVIVALLATLMWTFRALMATRPRNAVEGVVLDGTMGLYLGWVSVASIANIASILTASGFQPGTTGRDAWAVALLAVAGLVGAVLALRDGGRLAPSAAIAWGLAWVAVGRLTGELLSTPAAVAAIVAAAAVVVVTLVARARAGWAGRVAARPAAAAAR</sequence>
<comment type="subcellular location">
    <subcellularLocation>
        <location evidence="1">Membrane</location>
        <topology evidence="1">Multi-pass membrane protein</topology>
    </subcellularLocation>
</comment>
<accession>A0A251XYK1</accession>